<reference evidence="1" key="1">
    <citation type="submission" date="2019-03" db="EMBL/GenBank/DDBJ databases">
        <authorList>
            <person name="Mank J."/>
            <person name="Almeida P."/>
        </authorList>
    </citation>
    <scope>NUCLEOTIDE SEQUENCE</scope>
    <source>
        <strain evidence="1">78183</strain>
    </source>
</reference>
<proteinExistence type="predicted"/>
<dbReference type="EMBL" id="CAADRP010000001">
    <property type="protein sequence ID" value="VFU19937.1"/>
    <property type="molecule type" value="Genomic_DNA"/>
</dbReference>
<accession>A0A6N2JW90</accession>
<gene>
    <name evidence="1" type="ORF">SVIM_LOCUS1610</name>
</gene>
<dbReference type="AlphaFoldDB" id="A0A6N2JW90"/>
<protein>
    <submittedName>
        <fullName evidence="1">Uncharacterized protein</fullName>
    </submittedName>
</protein>
<organism evidence="1">
    <name type="scientific">Salix viminalis</name>
    <name type="common">Common osier</name>
    <name type="synonym">Basket willow</name>
    <dbReference type="NCBI Taxonomy" id="40686"/>
    <lineage>
        <taxon>Eukaryota</taxon>
        <taxon>Viridiplantae</taxon>
        <taxon>Streptophyta</taxon>
        <taxon>Embryophyta</taxon>
        <taxon>Tracheophyta</taxon>
        <taxon>Spermatophyta</taxon>
        <taxon>Magnoliopsida</taxon>
        <taxon>eudicotyledons</taxon>
        <taxon>Gunneridae</taxon>
        <taxon>Pentapetalae</taxon>
        <taxon>rosids</taxon>
        <taxon>fabids</taxon>
        <taxon>Malpighiales</taxon>
        <taxon>Salicaceae</taxon>
        <taxon>Saliceae</taxon>
        <taxon>Salix</taxon>
    </lineage>
</organism>
<sequence>MCVYIYIYINLPRLRRSATLSQRQSTPPPVSSPKPKAYLITHWDFELINPFVFSSLFFIQVFYRRALHQTTIAEESL</sequence>
<evidence type="ECO:0000313" key="1">
    <source>
        <dbReference type="EMBL" id="VFU19937.1"/>
    </source>
</evidence>
<name>A0A6N2JW90_SALVM</name>